<organism evidence="1 2">
    <name type="scientific">Chlorovirus heliozoae</name>
    <dbReference type="NCBI Taxonomy" id="322019"/>
    <lineage>
        <taxon>Viruses</taxon>
        <taxon>Varidnaviria</taxon>
        <taxon>Bamfordvirae</taxon>
        <taxon>Nucleocytoviricota</taxon>
        <taxon>Megaviricetes</taxon>
        <taxon>Algavirales</taxon>
        <taxon>Phycodnaviridae</taxon>
        <taxon>Chlorovirus</taxon>
    </lineage>
</organism>
<evidence type="ECO:0000313" key="1">
    <source>
        <dbReference type="EMBL" id="ABT16670.1"/>
    </source>
</evidence>
<dbReference type="KEGG" id="vg:5470207"/>
<proteinExistence type="predicted"/>
<evidence type="ECO:0000313" key="2">
    <source>
        <dbReference type="Proteomes" id="UP000202420"/>
    </source>
</evidence>
<dbReference type="GeneID" id="5470207"/>
<accession>A7K9E6</accession>
<sequence length="93" mass="10090">MLISALHCEIVDMLGLIVNVIQSEAIAPAVNISFIKNGGPGNNANAFFHEQCLFHVPVIMTLGVNRCEDRPLSKPVFQTANNFAAENVLLPDD</sequence>
<protein>
    <submittedName>
        <fullName evidence="1">Uncharacterized protein z536R</fullName>
    </submittedName>
</protein>
<dbReference type="Proteomes" id="UP000202420">
    <property type="component" value="Segment"/>
</dbReference>
<name>A7K9E6_9PHYC</name>
<reference evidence="1 2" key="1">
    <citation type="submission" date="2006-09" db="EMBL/GenBank/DDBJ databases">
        <title>Sequence and annotation of the 288-kb ATCV-1 virus that infects an endosymbiotic Chlorella strain of the heliozoon Acanthocystis turfacea.</title>
        <authorList>
            <person name="Fitzgerald L.A."/>
            <person name="Graves M.V."/>
            <person name="Li X."/>
            <person name="Pfitzner A.J.P."/>
            <person name="Hartigan J."/>
            <person name="Van Etten J.L."/>
        </authorList>
    </citation>
    <scope>NUCLEOTIDE SEQUENCE [LARGE SCALE GENOMIC DNA]</scope>
    <source>
        <strain evidence="1 2">ATCV-1</strain>
    </source>
</reference>
<keyword evidence="2" id="KW-1185">Reference proteome</keyword>
<dbReference type="RefSeq" id="YP_001427017.1">
    <property type="nucleotide sequence ID" value="NC_008724.1"/>
</dbReference>
<dbReference type="EMBL" id="EF101928">
    <property type="protein sequence ID" value="ABT16670.1"/>
    <property type="molecule type" value="Genomic_DNA"/>
</dbReference>
<gene>
    <name evidence="1" type="primary">z536R</name>
    <name evidence="1" type="ORF">ATCV1_z536R</name>
</gene>